<dbReference type="EMBL" id="JAHYBX010000010">
    <property type="protein sequence ID" value="MCA1857911.1"/>
    <property type="molecule type" value="Genomic_DNA"/>
</dbReference>
<protein>
    <submittedName>
        <fullName evidence="3">PEP-CTERM sorting domain-containing protein</fullName>
    </submittedName>
</protein>
<evidence type="ECO:0000256" key="1">
    <source>
        <dbReference type="SAM" id="SignalP"/>
    </source>
</evidence>
<name>A0ABS7YDX2_9BURK</name>
<dbReference type="RefSeq" id="WP_225240098.1">
    <property type="nucleotide sequence ID" value="NZ_JAHYBX010000010.1"/>
</dbReference>
<keyword evidence="4" id="KW-1185">Reference proteome</keyword>
<reference evidence="3 4" key="1">
    <citation type="submission" date="2021-07" db="EMBL/GenBank/DDBJ databases">
        <title>Characterization of Violacein-producing bacteria and related species.</title>
        <authorList>
            <person name="Wilson H.S."/>
            <person name="De Leon M.E."/>
        </authorList>
    </citation>
    <scope>NUCLEOTIDE SEQUENCE [LARGE SCALE GENOMIC DNA]</scope>
    <source>
        <strain evidence="3 4">HSC-2F05</strain>
    </source>
</reference>
<proteinExistence type="predicted"/>
<organism evidence="3 4">
    <name type="scientific">Massilia hydrophila</name>
    <dbReference type="NCBI Taxonomy" id="3044279"/>
    <lineage>
        <taxon>Bacteria</taxon>
        <taxon>Pseudomonadati</taxon>
        <taxon>Pseudomonadota</taxon>
        <taxon>Betaproteobacteria</taxon>
        <taxon>Burkholderiales</taxon>
        <taxon>Oxalobacteraceae</taxon>
        <taxon>Telluria group</taxon>
        <taxon>Massilia</taxon>
    </lineage>
</organism>
<feature type="chain" id="PRO_5045522437" evidence="1">
    <location>
        <begin position="20"/>
        <end position="162"/>
    </location>
</feature>
<comment type="caution">
    <text evidence="3">The sequence shown here is derived from an EMBL/GenBank/DDBJ whole genome shotgun (WGS) entry which is preliminary data.</text>
</comment>
<gene>
    <name evidence="3" type="ORF">LE190_18560</name>
</gene>
<dbReference type="Proteomes" id="UP001198602">
    <property type="component" value="Unassembled WGS sequence"/>
</dbReference>
<evidence type="ECO:0000313" key="3">
    <source>
        <dbReference type="EMBL" id="MCA1857911.1"/>
    </source>
</evidence>
<accession>A0ABS7YDX2</accession>
<evidence type="ECO:0000313" key="4">
    <source>
        <dbReference type="Proteomes" id="UP001198602"/>
    </source>
</evidence>
<evidence type="ECO:0000259" key="2">
    <source>
        <dbReference type="Pfam" id="PF07589"/>
    </source>
</evidence>
<dbReference type="NCBIfam" id="TIGR02595">
    <property type="entry name" value="PEP_CTERM"/>
    <property type="match status" value="1"/>
</dbReference>
<sequence length="162" mass="16986">MKKLAIALALATFSFAAQAAPTFVGSYKVNQGPHWGTNPAVYSATEAAALLFGGTASDYFISILDSMDYTTITHTGWYDGWGEHSGMQFDENYKLDVGAPGYNAPGGANTAHSAYVADGLGDNFVNYVWRVDGAAEVPEPASVALLGLGALGLAGMRRRKAA</sequence>
<dbReference type="Pfam" id="PF07589">
    <property type="entry name" value="PEP-CTERM"/>
    <property type="match status" value="1"/>
</dbReference>
<feature type="signal peptide" evidence="1">
    <location>
        <begin position="1"/>
        <end position="19"/>
    </location>
</feature>
<dbReference type="InterPro" id="IPR013424">
    <property type="entry name" value="Ice-binding_C"/>
</dbReference>
<feature type="domain" description="Ice-binding protein C-terminal" evidence="2">
    <location>
        <begin position="137"/>
        <end position="159"/>
    </location>
</feature>
<keyword evidence="1" id="KW-0732">Signal</keyword>